<comment type="caution">
    <text evidence="1">The sequence shown here is derived from an EMBL/GenBank/DDBJ whole genome shotgun (WGS) entry which is preliminary data.</text>
</comment>
<protein>
    <submittedName>
        <fullName evidence="1">Uncharacterized protein</fullName>
    </submittedName>
</protein>
<organism evidence="1 2">
    <name type="scientific">Platanthera guangdongensis</name>
    <dbReference type="NCBI Taxonomy" id="2320717"/>
    <lineage>
        <taxon>Eukaryota</taxon>
        <taxon>Viridiplantae</taxon>
        <taxon>Streptophyta</taxon>
        <taxon>Embryophyta</taxon>
        <taxon>Tracheophyta</taxon>
        <taxon>Spermatophyta</taxon>
        <taxon>Magnoliopsida</taxon>
        <taxon>Liliopsida</taxon>
        <taxon>Asparagales</taxon>
        <taxon>Orchidaceae</taxon>
        <taxon>Orchidoideae</taxon>
        <taxon>Orchideae</taxon>
        <taxon>Orchidinae</taxon>
        <taxon>Platanthera</taxon>
    </lineage>
</organism>
<evidence type="ECO:0000313" key="1">
    <source>
        <dbReference type="EMBL" id="KAK8964662.1"/>
    </source>
</evidence>
<name>A0ABR2MKL4_9ASPA</name>
<gene>
    <name evidence="1" type="ORF">KSP40_PGU009851</name>
</gene>
<keyword evidence="2" id="KW-1185">Reference proteome</keyword>
<dbReference type="Proteomes" id="UP001412067">
    <property type="component" value="Unassembled WGS sequence"/>
</dbReference>
<sequence>MEVPIVDRGWLIRSMEAGANPSLMGISMRDSGGETSKRVMDATYGAMATSSSESGAAVLSPAEGFSSGLMDIVMKVGGRMASPKGVAYSPGPMAAAILVAGVKTP</sequence>
<accession>A0ABR2MKL4</accession>
<reference evidence="1 2" key="1">
    <citation type="journal article" date="2022" name="Nat. Plants">
        <title>Genomes of leafy and leafless Platanthera orchids illuminate the evolution of mycoheterotrophy.</title>
        <authorList>
            <person name="Li M.H."/>
            <person name="Liu K.W."/>
            <person name="Li Z."/>
            <person name="Lu H.C."/>
            <person name="Ye Q.L."/>
            <person name="Zhang D."/>
            <person name="Wang J.Y."/>
            <person name="Li Y.F."/>
            <person name="Zhong Z.M."/>
            <person name="Liu X."/>
            <person name="Yu X."/>
            <person name="Liu D.K."/>
            <person name="Tu X.D."/>
            <person name="Liu B."/>
            <person name="Hao Y."/>
            <person name="Liao X.Y."/>
            <person name="Jiang Y.T."/>
            <person name="Sun W.H."/>
            <person name="Chen J."/>
            <person name="Chen Y.Q."/>
            <person name="Ai Y."/>
            <person name="Zhai J.W."/>
            <person name="Wu S.S."/>
            <person name="Zhou Z."/>
            <person name="Hsiao Y.Y."/>
            <person name="Wu W.L."/>
            <person name="Chen Y.Y."/>
            <person name="Lin Y.F."/>
            <person name="Hsu J.L."/>
            <person name="Li C.Y."/>
            <person name="Wang Z.W."/>
            <person name="Zhao X."/>
            <person name="Zhong W.Y."/>
            <person name="Ma X.K."/>
            <person name="Ma L."/>
            <person name="Huang J."/>
            <person name="Chen G.Z."/>
            <person name="Huang M.Z."/>
            <person name="Huang L."/>
            <person name="Peng D.H."/>
            <person name="Luo Y.B."/>
            <person name="Zou S.Q."/>
            <person name="Chen S.P."/>
            <person name="Lan S."/>
            <person name="Tsai W.C."/>
            <person name="Van de Peer Y."/>
            <person name="Liu Z.J."/>
        </authorList>
    </citation>
    <scope>NUCLEOTIDE SEQUENCE [LARGE SCALE GENOMIC DNA]</scope>
    <source>
        <strain evidence="1">Lor288</strain>
    </source>
</reference>
<proteinExistence type="predicted"/>
<dbReference type="EMBL" id="JBBWWR010000006">
    <property type="protein sequence ID" value="KAK8964662.1"/>
    <property type="molecule type" value="Genomic_DNA"/>
</dbReference>
<evidence type="ECO:0000313" key="2">
    <source>
        <dbReference type="Proteomes" id="UP001412067"/>
    </source>
</evidence>